<dbReference type="GO" id="GO:0005886">
    <property type="term" value="C:plasma membrane"/>
    <property type="evidence" value="ECO:0007669"/>
    <property type="project" value="UniProtKB-SubCell"/>
</dbReference>
<keyword evidence="8" id="KW-0449">Lipoprotein</keyword>
<dbReference type="PANTHER" id="PTHR31044">
    <property type="entry name" value="BETA-1,3 GLUCANASE"/>
    <property type="match status" value="1"/>
</dbReference>
<dbReference type="EMBL" id="JBAMMX010000021">
    <property type="protein sequence ID" value="KAK6919227.1"/>
    <property type="molecule type" value="Genomic_DNA"/>
</dbReference>
<evidence type="ECO:0000256" key="5">
    <source>
        <dbReference type="ARBA" id="ARBA00023136"/>
    </source>
</evidence>
<keyword evidence="12" id="KW-1185">Reference proteome</keyword>
<protein>
    <submittedName>
        <fullName evidence="11">X8 domain</fullName>
    </submittedName>
</protein>
<dbReference type="Gene3D" id="1.20.58.1040">
    <property type="match status" value="1"/>
</dbReference>
<evidence type="ECO:0000259" key="10">
    <source>
        <dbReference type="SMART" id="SM00768"/>
    </source>
</evidence>
<dbReference type="AlphaFoldDB" id="A0AAN8V1F4"/>
<feature type="domain" description="X8" evidence="10">
    <location>
        <begin position="24"/>
        <end position="104"/>
    </location>
</feature>
<evidence type="ECO:0000256" key="7">
    <source>
        <dbReference type="ARBA" id="ARBA00023180"/>
    </source>
</evidence>
<keyword evidence="4 9" id="KW-0732">Signal</keyword>
<accession>A0AAN8V1F4</accession>
<dbReference type="SMART" id="SM00768">
    <property type="entry name" value="X8"/>
    <property type="match status" value="1"/>
</dbReference>
<dbReference type="InterPro" id="IPR012946">
    <property type="entry name" value="X8"/>
</dbReference>
<dbReference type="GO" id="GO:0009506">
    <property type="term" value="C:plasmodesma"/>
    <property type="evidence" value="ECO:0007669"/>
    <property type="project" value="UniProtKB-ARBA"/>
</dbReference>
<evidence type="ECO:0000313" key="11">
    <source>
        <dbReference type="EMBL" id="KAK6919227.1"/>
    </source>
</evidence>
<dbReference type="Pfam" id="PF07983">
    <property type="entry name" value="X8"/>
    <property type="match status" value="1"/>
</dbReference>
<dbReference type="FunFam" id="1.20.58.1040:FF:000001">
    <property type="entry name" value="Glucan endo-1,3-beta-glucosidase 4"/>
    <property type="match status" value="1"/>
</dbReference>
<evidence type="ECO:0000313" key="12">
    <source>
        <dbReference type="Proteomes" id="UP001370490"/>
    </source>
</evidence>
<feature type="signal peptide" evidence="9">
    <location>
        <begin position="1"/>
        <end position="24"/>
    </location>
</feature>
<evidence type="ECO:0000256" key="1">
    <source>
        <dbReference type="ARBA" id="ARBA00004609"/>
    </source>
</evidence>
<organism evidence="11 12">
    <name type="scientific">Dillenia turbinata</name>
    <dbReference type="NCBI Taxonomy" id="194707"/>
    <lineage>
        <taxon>Eukaryota</taxon>
        <taxon>Viridiplantae</taxon>
        <taxon>Streptophyta</taxon>
        <taxon>Embryophyta</taxon>
        <taxon>Tracheophyta</taxon>
        <taxon>Spermatophyta</taxon>
        <taxon>Magnoliopsida</taxon>
        <taxon>eudicotyledons</taxon>
        <taxon>Gunneridae</taxon>
        <taxon>Pentapetalae</taxon>
        <taxon>Dilleniales</taxon>
        <taxon>Dilleniaceae</taxon>
        <taxon>Dillenia</taxon>
    </lineage>
</organism>
<keyword evidence="2" id="KW-1003">Cell membrane</keyword>
<keyword evidence="7" id="KW-0325">Glycoprotein</keyword>
<gene>
    <name evidence="11" type="ORF">RJ641_015131</name>
</gene>
<dbReference type="InterPro" id="IPR044788">
    <property type="entry name" value="X8_dom_prot"/>
</dbReference>
<dbReference type="Proteomes" id="UP001370490">
    <property type="component" value="Unassembled WGS sequence"/>
</dbReference>
<keyword evidence="6" id="KW-1015">Disulfide bond</keyword>
<dbReference type="GO" id="GO:0098552">
    <property type="term" value="C:side of membrane"/>
    <property type="evidence" value="ECO:0007669"/>
    <property type="project" value="UniProtKB-KW"/>
</dbReference>
<evidence type="ECO:0000256" key="8">
    <source>
        <dbReference type="ARBA" id="ARBA00023288"/>
    </source>
</evidence>
<keyword evidence="3" id="KW-0336">GPI-anchor</keyword>
<reference evidence="11 12" key="1">
    <citation type="submission" date="2023-12" db="EMBL/GenBank/DDBJ databases">
        <title>A high-quality genome assembly for Dillenia turbinata (Dilleniales).</title>
        <authorList>
            <person name="Chanderbali A."/>
        </authorList>
    </citation>
    <scope>NUCLEOTIDE SEQUENCE [LARGE SCALE GENOMIC DNA]</scope>
    <source>
        <strain evidence="11">LSX21</strain>
        <tissue evidence="11">Leaf</tissue>
    </source>
</reference>
<evidence type="ECO:0000256" key="3">
    <source>
        <dbReference type="ARBA" id="ARBA00022622"/>
    </source>
</evidence>
<sequence length="108" mass="11933">MRPHLLSTMLVSLLIVLSVAIQSARPGASTEALQKALDWACQSGADCLSIQPNQPCYEPNTVQDHASYVFNSYYQRFHKYGGSCDFGNAAILTIADPSHGRCYFELDF</sequence>
<comment type="subcellular location">
    <subcellularLocation>
        <location evidence="1">Cell membrane</location>
        <topology evidence="1">Lipid-anchor</topology>
        <topology evidence="1">GPI-anchor</topology>
    </subcellularLocation>
</comment>
<keyword evidence="5" id="KW-0472">Membrane</keyword>
<dbReference type="PANTHER" id="PTHR31044:SF52">
    <property type="entry name" value="OS01G0631500 PROTEIN"/>
    <property type="match status" value="1"/>
</dbReference>
<proteinExistence type="predicted"/>
<evidence type="ECO:0000256" key="6">
    <source>
        <dbReference type="ARBA" id="ARBA00023157"/>
    </source>
</evidence>
<comment type="caution">
    <text evidence="11">The sequence shown here is derived from an EMBL/GenBank/DDBJ whole genome shotgun (WGS) entry which is preliminary data.</text>
</comment>
<evidence type="ECO:0000256" key="4">
    <source>
        <dbReference type="ARBA" id="ARBA00022729"/>
    </source>
</evidence>
<name>A0AAN8V1F4_9MAGN</name>
<feature type="chain" id="PRO_5042969332" evidence="9">
    <location>
        <begin position="25"/>
        <end position="108"/>
    </location>
</feature>
<evidence type="ECO:0000256" key="2">
    <source>
        <dbReference type="ARBA" id="ARBA00022475"/>
    </source>
</evidence>
<evidence type="ECO:0000256" key="9">
    <source>
        <dbReference type="SAM" id="SignalP"/>
    </source>
</evidence>